<organism evidence="1 2">
    <name type="scientific">Marivirga sericea</name>
    <dbReference type="NCBI Taxonomy" id="1028"/>
    <lineage>
        <taxon>Bacteria</taxon>
        <taxon>Pseudomonadati</taxon>
        <taxon>Bacteroidota</taxon>
        <taxon>Cytophagia</taxon>
        <taxon>Cytophagales</taxon>
        <taxon>Marivirgaceae</taxon>
        <taxon>Marivirga</taxon>
    </lineage>
</organism>
<proteinExistence type="predicted"/>
<sequence>MRVIGELPNNFCKISLFQWNEKYLVKFELGLYEQTFKIDEYEVADVEELKSLISDNFIKKVMSRFDEMHADWGEITLN</sequence>
<dbReference type="OrthoDB" id="1467713at2"/>
<gene>
    <name evidence="1" type="ORF">SAMN05661096_02504</name>
</gene>
<dbReference type="EMBL" id="FXAW01000005">
    <property type="protein sequence ID" value="SMG38067.1"/>
    <property type="molecule type" value="Genomic_DNA"/>
</dbReference>
<protein>
    <submittedName>
        <fullName evidence="1">Uncharacterized protein</fullName>
    </submittedName>
</protein>
<accession>A0A1X7KA83</accession>
<keyword evidence="2" id="KW-1185">Reference proteome</keyword>
<dbReference type="STRING" id="1028.SAMN05661096_02504"/>
<dbReference type="RefSeq" id="WP_085517669.1">
    <property type="nucleotide sequence ID" value="NZ_FXAW01000005.1"/>
</dbReference>
<reference evidence="2" key="1">
    <citation type="submission" date="2017-04" db="EMBL/GenBank/DDBJ databases">
        <authorList>
            <person name="Varghese N."/>
            <person name="Submissions S."/>
        </authorList>
    </citation>
    <scope>NUCLEOTIDE SEQUENCE [LARGE SCALE GENOMIC DNA]</scope>
    <source>
        <strain evidence="2">DSM 4125</strain>
    </source>
</reference>
<evidence type="ECO:0000313" key="2">
    <source>
        <dbReference type="Proteomes" id="UP000193804"/>
    </source>
</evidence>
<evidence type="ECO:0000313" key="1">
    <source>
        <dbReference type="EMBL" id="SMG38067.1"/>
    </source>
</evidence>
<dbReference type="Proteomes" id="UP000193804">
    <property type="component" value="Unassembled WGS sequence"/>
</dbReference>
<name>A0A1X7KA83_9BACT</name>
<dbReference type="AlphaFoldDB" id="A0A1X7KA83"/>